<dbReference type="Proteomes" id="UP000308199">
    <property type="component" value="Unassembled WGS sequence"/>
</dbReference>
<sequence length="85" mass="9118">MPVIDIVHRAILIGLVGVGTGGVLMGFQVHRDILRRGFDTGVLISAELAREIEVQKEVALSEGKEIENEKALAEAAQSILKSRGP</sequence>
<comment type="caution">
    <text evidence="2">The sequence shown here is derived from an EMBL/GenBank/DDBJ whole genome shotgun (WGS) entry which is preliminary data.</text>
</comment>
<feature type="transmembrane region" description="Helical" evidence="1">
    <location>
        <begin position="6"/>
        <end position="27"/>
    </location>
</feature>
<keyword evidence="1" id="KW-0812">Transmembrane</keyword>
<protein>
    <submittedName>
        <fullName evidence="2">Uncharacterized protein</fullName>
    </submittedName>
</protein>
<dbReference type="AlphaFoldDB" id="A0A4S4L8C1"/>
<gene>
    <name evidence="2" type="ORF">EW145_g3088</name>
</gene>
<keyword evidence="1" id="KW-0472">Membrane</keyword>
<reference evidence="2 3" key="1">
    <citation type="submission" date="2019-02" db="EMBL/GenBank/DDBJ databases">
        <title>Genome sequencing of the rare red list fungi Phellinidium pouzarii.</title>
        <authorList>
            <person name="Buettner E."/>
            <person name="Kellner H."/>
        </authorList>
    </citation>
    <scope>NUCLEOTIDE SEQUENCE [LARGE SCALE GENOMIC DNA]</scope>
    <source>
        <strain evidence="2 3">DSM 108285</strain>
    </source>
</reference>
<accession>A0A4S4L8C1</accession>
<dbReference type="EMBL" id="SGPK01000123">
    <property type="protein sequence ID" value="THH07862.1"/>
    <property type="molecule type" value="Genomic_DNA"/>
</dbReference>
<proteinExistence type="predicted"/>
<organism evidence="2 3">
    <name type="scientific">Phellinidium pouzarii</name>
    <dbReference type="NCBI Taxonomy" id="167371"/>
    <lineage>
        <taxon>Eukaryota</taxon>
        <taxon>Fungi</taxon>
        <taxon>Dikarya</taxon>
        <taxon>Basidiomycota</taxon>
        <taxon>Agaricomycotina</taxon>
        <taxon>Agaricomycetes</taxon>
        <taxon>Hymenochaetales</taxon>
        <taxon>Hymenochaetaceae</taxon>
        <taxon>Phellinidium</taxon>
    </lineage>
</organism>
<keyword evidence="1" id="KW-1133">Transmembrane helix</keyword>
<evidence type="ECO:0000313" key="2">
    <source>
        <dbReference type="EMBL" id="THH07862.1"/>
    </source>
</evidence>
<evidence type="ECO:0000256" key="1">
    <source>
        <dbReference type="SAM" id="Phobius"/>
    </source>
</evidence>
<dbReference type="OrthoDB" id="7961613at2759"/>
<evidence type="ECO:0000313" key="3">
    <source>
        <dbReference type="Proteomes" id="UP000308199"/>
    </source>
</evidence>
<keyword evidence="3" id="KW-1185">Reference proteome</keyword>
<name>A0A4S4L8C1_9AGAM</name>